<gene>
    <name evidence="11" type="ORF">FisN_30Lh030</name>
</gene>
<dbReference type="GO" id="GO:0030076">
    <property type="term" value="C:light-harvesting complex"/>
    <property type="evidence" value="ECO:0007669"/>
    <property type="project" value="UniProtKB-KW"/>
</dbReference>
<evidence type="ECO:0000256" key="8">
    <source>
        <dbReference type="ARBA" id="ARBA00044011"/>
    </source>
</evidence>
<dbReference type="EMBL" id="BDSP01000073">
    <property type="protein sequence ID" value="GAX13742.1"/>
    <property type="molecule type" value="Genomic_DNA"/>
</dbReference>
<dbReference type="InterPro" id="IPR022796">
    <property type="entry name" value="Chloroa_b-bind"/>
</dbReference>
<evidence type="ECO:0000256" key="4">
    <source>
        <dbReference type="ARBA" id="ARBA00022528"/>
    </source>
</evidence>
<comment type="caution">
    <text evidence="11">The sequence shown here is derived from an EMBL/GenBank/DDBJ whole genome shotgun (WGS) entry which is preliminary data.</text>
</comment>
<feature type="binding site" evidence="9">
    <location>
        <position position="113"/>
    </location>
    <ligand>
        <name>chlorophyll a</name>
        <dbReference type="ChEBI" id="CHEBI:58416"/>
        <label>1</label>
    </ligand>
</feature>
<feature type="binding site" evidence="9">
    <location>
        <position position="62"/>
    </location>
    <ligand>
        <name>chlorophyll a</name>
        <dbReference type="ChEBI" id="CHEBI:58416"/>
        <label>1</label>
    </ligand>
</feature>
<feature type="binding site" description="axial binding residue" evidence="9">
    <location>
        <position position="176"/>
    </location>
    <ligand>
        <name>chlorophyll b</name>
        <dbReference type="ChEBI" id="CHEBI:61721"/>
        <label>3</label>
    </ligand>
    <ligandPart>
        <name>Mg</name>
        <dbReference type="ChEBI" id="CHEBI:25107"/>
    </ligandPart>
</feature>
<comment type="subcellular location">
    <subcellularLocation>
        <location evidence="2">Plastid</location>
        <location evidence="2">Chloroplast</location>
    </subcellularLocation>
</comment>
<name>A0A1Z5JIS4_FISSO</name>
<protein>
    <submittedName>
        <fullName evidence="11">Uncharacterized protein</fullName>
    </submittedName>
</protein>
<dbReference type="AlphaFoldDB" id="A0A1Z5JIS4"/>
<evidence type="ECO:0000256" key="3">
    <source>
        <dbReference type="ARBA" id="ARBA00005933"/>
    </source>
</evidence>
<dbReference type="GO" id="GO:0016168">
    <property type="term" value="F:chlorophyll binding"/>
    <property type="evidence" value="ECO:0007669"/>
    <property type="project" value="UniProtKB-KW"/>
</dbReference>
<feature type="binding site" description="axial binding residue" evidence="9">
    <location>
        <position position="79"/>
    </location>
    <ligand>
        <name>chlorophyll b</name>
        <dbReference type="ChEBI" id="CHEBI:61721"/>
        <label>1</label>
    </ligand>
    <ligandPart>
        <name>Mg</name>
        <dbReference type="ChEBI" id="CHEBI:25107"/>
    </ligandPart>
</feature>
<reference evidence="11 12" key="1">
    <citation type="journal article" date="2015" name="Plant Cell">
        <title>Oil accumulation by the oleaginous diatom Fistulifera solaris as revealed by the genome and transcriptome.</title>
        <authorList>
            <person name="Tanaka T."/>
            <person name="Maeda Y."/>
            <person name="Veluchamy A."/>
            <person name="Tanaka M."/>
            <person name="Abida H."/>
            <person name="Marechal E."/>
            <person name="Bowler C."/>
            <person name="Muto M."/>
            <person name="Sunaga Y."/>
            <person name="Tanaka M."/>
            <person name="Yoshino T."/>
            <person name="Taniguchi T."/>
            <person name="Fukuda Y."/>
            <person name="Nemoto M."/>
            <person name="Matsumoto M."/>
            <person name="Wong P.S."/>
            <person name="Aburatani S."/>
            <person name="Fujibuchi W."/>
        </authorList>
    </citation>
    <scope>NUCLEOTIDE SEQUENCE [LARGE SCALE GENOMIC DNA]</scope>
    <source>
        <strain evidence="11 12">JPCC DA0580</strain>
    </source>
</reference>
<keyword evidence="5" id="KW-0602">Photosynthesis</keyword>
<feature type="binding site" description="axial binding residue" evidence="9">
    <location>
        <position position="139"/>
    </location>
    <ligand>
        <name>chlorophyll b</name>
        <dbReference type="ChEBI" id="CHEBI:61721"/>
        <label>1</label>
    </ligand>
    <ligandPart>
        <name>Mg</name>
        <dbReference type="ChEBI" id="CHEBI:25107"/>
    </ligandPart>
</feature>
<keyword evidence="6" id="KW-0934">Plastid</keyword>
<dbReference type="InterPro" id="IPR001344">
    <property type="entry name" value="Chloro_AB-bd_pln"/>
</dbReference>
<dbReference type="Gene3D" id="1.10.3460.10">
    <property type="entry name" value="Chlorophyll a/b binding protein domain"/>
    <property type="match status" value="1"/>
</dbReference>
<keyword evidence="4" id="KW-0150">Chloroplast</keyword>
<evidence type="ECO:0000256" key="6">
    <source>
        <dbReference type="ARBA" id="ARBA00022640"/>
    </source>
</evidence>
<dbReference type="GO" id="GO:0009765">
    <property type="term" value="P:photosynthesis, light harvesting"/>
    <property type="evidence" value="ECO:0007669"/>
    <property type="project" value="InterPro"/>
</dbReference>
<evidence type="ECO:0000256" key="1">
    <source>
        <dbReference type="ARBA" id="ARBA00004022"/>
    </source>
</evidence>
<keyword evidence="12" id="KW-1185">Reference proteome</keyword>
<organism evidence="11 12">
    <name type="scientific">Fistulifera solaris</name>
    <name type="common">Oleaginous diatom</name>
    <dbReference type="NCBI Taxonomy" id="1519565"/>
    <lineage>
        <taxon>Eukaryota</taxon>
        <taxon>Sar</taxon>
        <taxon>Stramenopiles</taxon>
        <taxon>Ochrophyta</taxon>
        <taxon>Bacillariophyta</taxon>
        <taxon>Bacillariophyceae</taxon>
        <taxon>Bacillariophycidae</taxon>
        <taxon>Naviculales</taxon>
        <taxon>Naviculaceae</taxon>
        <taxon>Fistulifera</taxon>
    </lineage>
</organism>
<dbReference type="InParanoid" id="A0A1Z5JIS4"/>
<evidence type="ECO:0000256" key="5">
    <source>
        <dbReference type="ARBA" id="ARBA00022531"/>
    </source>
</evidence>
<dbReference type="PANTHER" id="PTHR21649">
    <property type="entry name" value="CHLOROPHYLL A/B BINDING PROTEIN"/>
    <property type="match status" value="1"/>
</dbReference>
<comment type="similarity">
    <text evidence="3">Belongs to the fucoxanthin chlorophyll protein family.</text>
</comment>
<dbReference type="Proteomes" id="UP000198406">
    <property type="component" value="Unassembled WGS sequence"/>
</dbReference>
<comment type="subunit">
    <text evidence="8">The LHC complex of chromophytic algae is composed of fucoxanthin, chlorophyll A and C bound non-covalently by fucoxanthin chlorophyll proteins (FCPs). The ratio of the pigments in LHC; fucoxanthin: chlorophyll C: chlorophyll A; (0.6-1): (0.1-0.3): (1).</text>
</comment>
<dbReference type="Pfam" id="PF00504">
    <property type="entry name" value="Chloroa_b-bind"/>
    <property type="match status" value="1"/>
</dbReference>
<evidence type="ECO:0000313" key="11">
    <source>
        <dbReference type="EMBL" id="GAX13742.1"/>
    </source>
</evidence>
<comment type="function">
    <text evidence="1">The light-harvesting complex (LHC) functions as a light receptor, it captures and delivers excitation energy to photosystems with which it is closely associated. Energy is transferred from the carotenoid and chlorophyll C (or B) to chlorophyll A and the photosynthetic reaction centers where it is used to synthesize ATP and reducing power.</text>
</comment>
<keyword evidence="9" id="KW-0148">Chlorophyll</keyword>
<keyword evidence="9" id="KW-0157">Chromophore</keyword>
<accession>A0A1Z5JIS4</accession>
<feature type="binding site" evidence="9">
    <location>
        <position position="178"/>
    </location>
    <ligand>
        <name>chlorophyll a</name>
        <dbReference type="ChEBI" id="CHEBI:58416"/>
        <label>1</label>
    </ligand>
</feature>
<feature type="binding site" evidence="9">
    <location>
        <position position="173"/>
    </location>
    <ligand>
        <name>chlorophyll a</name>
        <dbReference type="ChEBI" id="CHEBI:58416"/>
        <label>1</label>
    </ligand>
</feature>
<feature type="binding site" evidence="9">
    <location>
        <position position="190"/>
    </location>
    <ligand>
        <name>chlorophyll a</name>
        <dbReference type="ChEBI" id="CHEBI:58416"/>
        <label>1</label>
    </ligand>
</feature>
<feature type="signal peptide" evidence="10">
    <location>
        <begin position="1"/>
        <end position="15"/>
    </location>
</feature>
<proteinExistence type="inferred from homology"/>
<evidence type="ECO:0000256" key="9">
    <source>
        <dbReference type="PIRSR" id="PIRSR601344-1"/>
    </source>
</evidence>
<evidence type="ECO:0000256" key="2">
    <source>
        <dbReference type="ARBA" id="ARBA00004229"/>
    </source>
</evidence>
<evidence type="ECO:0000256" key="7">
    <source>
        <dbReference type="ARBA" id="ARBA00023243"/>
    </source>
</evidence>
<keyword evidence="7" id="KW-0437">Light-harvesting polypeptide</keyword>
<evidence type="ECO:0000313" key="12">
    <source>
        <dbReference type="Proteomes" id="UP000198406"/>
    </source>
</evidence>
<dbReference type="SUPFAM" id="SSF103511">
    <property type="entry name" value="Chlorophyll a-b binding protein"/>
    <property type="match status" value="1"/>
</dbReference>
<sequence length="201" mass="21522">MKLAVLASIVGVSAAFAPASQGASKATALSAEKSPAMPFLPYPENCKGYIGEETGFDPLGFSNYFPMDYLREAELKHGRIAMLAIVGFITTDVGVVLHPLGKGLSSVAAHDVLVDQKVMGNALIWIVLAEIVSYIGVSEMLQGSGRAPGDFNFGTKYLEGKTEAQINKLKYQELKNGRLAMMAFSGAVTQAVLYDKGFPYF</sequence>
<dbReference type="GO" id="GO:0009507">
    <property type="term" value="C:chloroplast"/>
    <property type="evidence" value="ECO:0007669"/>
    <property type="project" value="UniProtKB-SubCell"/>
</dbReference>
<feature type="binding site" evidence="9">
    <location>
        <position position="77"/>
    </location>
    <ligand>
        <name>chlorophyll a</name>
        <dbReference type="ChEBI" id="CHEBI:58416"/>
        <label>1</label>
    </ligand>
</feature>
<feature type="binding site" evidence="9">
    <location>
        <position position="74"/>
    </location>
    <ligand>
        <name>chlorophyll a</name>
        <dbReference type="ChEBI" id="CHEBI:58416"/>
        <label>1</label>
    </ligand>
</feature>
<feature type="chain" id="PRO_5013255661" evidence="10">
    <location>
        <begin position="16"/>
        <end position="201"/>
    </location>
</feature>
<evidence type="ECO:0000256" key="10">
    <source>
        <dbReference type="SAM" id="SignalP"/>
    </source>
</evidence>
<dbReference type="GO" id="GO:0016020">
    <property type="term" value="C:membrane"/>
    <property type="evidence" value="ECO:0007669"/>
    <property type="project" value="InterPro"/>
</dbReference>
<dbReference type="OrthoDB" id="423598at2759"/>
<keyword evidence="10" id="KW-0732">Signal</keyword>